<organism evidence="5 7">
    <name type="scientific">Heyndrickxia sporothermodurans</name>
    <dbReference type="NCBI Taxonomy" id="46224"/>
    <lineage>
        <taxon>Bacteria</taxon>
        <taxon>Bacillati</taxon>
        <taxon>Bacillota</taxon>
        <taxon>Bacilli</taxon>
        <taxon>Bacillales</taxon>
        <taxon>Bacillaceae</taxon>
        <taxon>Heyndrickxia</taxon>
    </lineage>
</organism>
<reference evidence="6 8" key="2">
    <citation type="submission" date="2020-12" db="EMBL/GenBank/DDBJ databases">
        <title>Taxonomic evaluation of the Bacillus sporothermodurans group of bacteria based on whole genome sequences.</title>
        <authorList>
            <person name="Fiedler G."/>
            <person name="Herbstmann A.-D."/>
            <person name="Doll E."/>
            <person name="Wenning M."/>
            <person name="Brinks E."/>
            <person name="Kabisch J."/>
            <person name="Breitenwieser F."/>
            <person name="Lappann M."/>
            <person name="Boehnlein C."/>
            <person name="Franz C."/>
        </authorList>
    </citation>
    <scope>NUCLEOTIDE SEQUENCE [LARGE SCALE GENOMIC DNA]</scope>
    <source>
        <strain evidence="6 8">DSM 10599</strain>
    </source>
</reference>
<dbReference type="Gene3D" id="3.40.50.2300">
    <property type="match status" value="2"/>
</dbReference>
<evidence type="ECO:0000313" key="6">
    <source>
        <dbReference type="EMBL" id="QQX26930.1"/>
    </source>
</evidence>
<dbReference type="InterPro" id="IPR001761">
    <property type="entry name" value="Peripla_BP/Lac1_sug-bd_dom"/>
</dbReference>
<dbReference type="SUPFAM" id="SSF47413">
    <property type="entry name" value="lambda repressor-like DNA-binding domains"/>
    <property type="match status" value="1"/>
</dbReference>
<dbReference type="GO" id="GO:0003700">
    <property type="term" value="F:DNA-binding transcription factor activity"/>
    <property type="evidence" value="ECO:0007669"/>
    <property type="project" value="TreeGrafter"/>
</dbReference>
<gene>
    <name evidence="5" type="ORF">B4102_2106</name>
    <name evidence="6" type="ORF">JGZ69_09215</name>
</gene>
<evidence type="ECO:0000256" key="2">
    <source>
        <dbReference type="ARBA" id="ARBA00023125"/>
    </source>
</evidence>
<keyword evidence="3" id="KW-0804">Transcription</keyword>
<keyword evidence="7" id="KW-1185">Reference proteome</keyword>
<evidence type="ECO:0000313" key="7">
    <source>
        <dbReference type="Proteomes" id="UP000075666"/>
    </source>
</evidence>
<evidence type="ECO:0000313" key="5">
    <source>
        <dbReference type="EMBL" id="KYD11666.1"/>
    </source>
</evidence>
<dbReference type="PROSITE" id="PS50932">
    <property type="entry name" value="HTH_LACI_2"/>
    <property type="match status" value="1"/>
</dbReference>
<dbReference type="PATRIC" id="fig|46224.3.peg.1914"/>
<evidence type="ECO:0000313" key="8">
    <source>
        <dbReference type="Proteomes" id="UP000595512"/>
    </source>
</evidence>
<dbReference type="Proteomes" id="UP000075666">
    <property type="component" value="Unassembled WGS sequence"/>
</dbReference>
<evidence type="ECO:0000256" key="1">
    <source>
        <dbReference type="ARBA" id="ARBA00023015"/>
    </source>
</evidence>
<dbReference type="Pfam" id="PF00356">
    <property type="entry name" value="LacI"/>
    <property type="match status" value="1"/>
</dbReference>
<dbReference type="EMBL" id="LQYN01000003">
    <property type="protein sequence ID" value="KYD11666.1"/>
    <property type="molecule type" value="Genomic_DNA"/>
</dbReference>
<dbReference type="SMART" id="SM00354">
    <property type="entry name" value="HTH_LACI"/>
    <property type="match status" value="1"/>
</dbReference>
<sequence length="321" mass="36460">MANIREIAKLAGVSVTTVSRVLNHHPYVSEEKRNSVRKAMEALNYKRNINAVHLSKGTSNMIGVVLPTINHPYFSSIVDGIAEEAMKDNQQLILYQTNYETTKELDALEMLRGNLIDGLVFCSRAISLEVVKEYKEYGPIILCEDSDQAIFPSISIPHEKAFQFGLQYLVSKGHTRIAYCLGRKEGPNSLKRIRAYETMMKKLNQKVRDEWLFDRCLTIEDGREVLLKYIQLTEKPTAFLVGNDQVAAGLILASKNYRLSIPKDFAILSFDNQPISEIMGISTIEIQTKEIGRLAVQSIKKYENESNRLILPFKLIERDSV</sequence>
<dbReference type="PANTHER" id="PTHR30146:SF105">
    <property type="entry name" value="CATABOLITE CONTROL PROTEIN B"/>
    <property type="match status" value="1"/>
</dbReference>
<dbReference type="Gene3D" id="1.10.260.40">
    <property type="entry name" value="lambda repressor-like DNA-binding domains"/>
    <property type="match status" value="1"/>
</dbReference>
<dbReference type="InterPro" id="IPR010982">
    <property type="entry name" value="Lambda_DNA-bd_dom_sf"/>
</dbReference>
<dbReference type="InterPro" id="IPR028082">
    <property type="entry name" value="Peripla_BP_I"/>
</dbReference>
<dbReference type="InterPro" id="IPR000843">
    <property type="entry name" value="HTH_LacI"/>
</dbReference>
<dbReference type="PANTHER" id="PTHR30146">
    <property type="entry name" value="LACI-RELATED TRANSCRIPTIONAL REPRESSOR"/>
    <property type="match status" value="1"/>
</dbReference>
<dbReference type="OrthoDB" id="9798934at2"/>
<reference evidence="5 7" key="1">
    <citation type="submission" date="2016-01" db="EMBL/GenBank/DDBJ databases">
        <title>Genome Sequences of Twelve Sporeforming Bacillus Species Isolated from Foods.</title>
        <authorList>
            <person name="Berendsen E.M."/>
            <person name="Wells-Bennik M.H."/>
            <person name="Krawcyk A.O."/>
            <person name="De Jong A."/>
            <person name="Holsappel S."/>
            <person name="Eijlander R.T."/>
            <person name="Kuipers O.P."/>
        </authorList>
    </citation>
    <scope>NUCLEOTIDE SEQUENCE [LARGE SCALE GENOMIC DNA]</scope>
    <source>
        <strain evidence="5 7">B4102</strain>
    </source>
</reference>
<dbReference type="Pfam" id="PF00532">
    <property type="entry name" value="Peripla_BP_1"/>
    <property type="match status" value="1"/>
</dbReference>
<protein>
    <submittedName>
        <fullName evidence="6">LacI family DNA-binding transcriptional regulator</fullName>
    </submittedName>
</protein>
<evidence type="ECO:0000259" key="4">
    <source>
        <dbReference type="PROSITE" id="PS50932"/>
    </source>
</evidence>
<dbReference type="RefSeq" id="WP_066225820.1">
    <property type="nucleotide sequence ID" value="NZ_CP066701.1"/>
</dbReference>
<name>A0A150LI84_9BACI</name>
<accession>A0A150LI84</accession>
<keyword evidence="1" id="KW-0805">Transcription regulation</keyword>
<evidence type="ECO:0000256" key="3">
    <source>
        <dbReference type="ARBA" id="ARBA00023163"/>
    </source>
</evidence>
<dbReference type="CDD" id="cd06286">
    <property type="entry name" value="PBP1_CcpB-like"/>
    <property type="match status" value="1"/>
</dbReference>
<keyword evidence="2 6" id="KW-0238">DNA-binding</keyword>
<dbReference type="GO" id="GO:0000976">
    <property type="term" value="F:transcription cis-regulatory region binding"/>
    <property type="evidence" value="ECO:0007669"/>
    <property type="project" value="TreeGrafter"/>
</dbReference>
<dbReference type="PROSITE" id="PS00356">
    <property type="entry name" value="HTH_LACI_1"/>
    <property type="match status" value="1"/>
</dbReference>
<dbReference type="AlphaFoldDB" id="A0A150LI84"/>
<dbReference type="CDD" id="cd01392">
    <property type="entry name" value="HTH_LacI"/>
    <property type="match status" value="1"/>
</dbReference>
<dbReference type="Proteomes" id="UP000595512">
    <property type="component" value="Chromosome"/>
</dbReference>
<dbReference type="SUPFAM" id="SSF53822">
    <property type="entry name" value="Periplasmic binding protein-like I"/>
    <property type="match status" value="1"/>
</dbReference>
<dbReference type="PRINTS" id="PR00036">
    <property type="entry name" value="HTHLACI"/>
</dbReference>
<feature type="domain" description="HTH lacI-type" evidence="4">
    <location>
        <begin position="2"/>
        <end position="56"/>
    </location>
</feature>
<dbReference type="EMBL" id="CP066701">
    <property type="protein sequence ID" value="QQX26930.1"/>
    <property type="molecule type" value="Genomic_DNA"/>
</dbReference>
<proteinExistence type="predicted"/>
<dbReference type="KEGG" id="hspo:JGZ69_09215"/>
<dbReference type="STRING" id="46224.B4102_2106"/>